<dbReference type="AlphaFoldDB" id="A0A5J4V8I6"/>
<evidence type="ECO:0000259" key="3">
    <source>
        <dbReference type="Pfam" id="PF25474"/>
    </source>
</evidence>
<feature type="compositionally biased region" description="Polar residues" evidence="1">
    <location>
        <begin position="449"/>
        <end position="465"/>
    </location>
</feature>
<organism evidence="4 5">
    <name type="scientific">Streblomastix strix</name>
    <dbReference type="NCBI Taxonomy" id="222440"/>
    <lineage>
        <taxon>Eukaryota</taxon>
        <taxon>Metamonada</taxon>
        <taxon>Preaxostyla</taxon>
        <taxon>Oxymonadida</taxon>
        <taxon>Streblomastigidae</taxon>
        <taxon>Streblomastix</taxon>
    </lineage>
</organism>
<protein>
    <recommendedName>
        <fullName evidence="3">TmcB/TmcC TPR repeats domain-containing protein</fullName>
    </recommendedName>
</protein>
<dbReference type="EMBL" id="SNRW01008911">
    <property type="protein sequence ID" value="KAA6378806.1"/>
    <property type="molecule type" value="Genomic_DNA"/>
</dbReference>
<feature type="compositionally biased region" description="Low complexity" evidence="1">
    <location>
        <begin position="846"/>
        <end position="857"/>
    </location>
</feature>
<name>A0A5J4V8I6_9EUKA</name>
<keyword evidence="2" id="KW-0812">Transmembrane</keyword>
<feature type="domain" description="TmcB/TmcC TPR repeats" evidence="3">
    <location>
        <begin position="678"/>
        <end position="784"/>
    </location>
</feature>
<feature type="transmembrane region" description="Helical" evidence="2">
    <location>
        <begin position="107"/>
        <end position="127"/>
    </location>
</feature>
<accession>A0A5J4V8I6</accession>
<feature type="transmembrane region" description="Helical" evidence="2">
    <location>
        <begin position="200"/>
        <end position="217"/>
    </location>
</feature>
<feature type="transmembrane region" description="Helical" evidence="2">
    <location>
        <begin position="223"/>
        <end position="241"/>
    </location>
</feature>
<evidence type="ECO:0000256" key="1">
    <source>
        <dbReference type="SAM" id="MobiDB-lite"/>
    </source>
</evidence>
<evidence type="ECO:0000313" key="4">
    <source>
        <dbReference type="EMBL" id="KAA6378806.1"/>
    </source>
</evidence>
<sequence>MLGADTDEKKSVGSRMSTMSSSMGFMQYSRLEEILFTFIKGVKWVPGTLPDGIVIFLQIITAFQWFMMPLRNSRISTFGFHHVLMKLGIVVYILLRQVGQVQNDFQMLTLIMVLLELTIVQIPQYSISVKPLQCLLYKGVDQLPYNVQFCNLKLIWILQIFGPVIPLFGLILTFFLKVFAFDASMKNQSILVARKGLHEALILVIIGIWSSCCTLIVQKWDIVAGAIHTIIFLLLTFLVLLKLPRRRWRGNALLCSSLCAGMSGGINSLLLSGLEELGKKKLAVLGGILFYVLSICILIGMSILGWKVARWRCMNVWLIEGIYEQREINTIREELEQYIPNILNIQKGQRKEVFRGRGEESLTERSMIKEEINEIQEKQIKENNYLQEKDINNEKQVELNILRNIKKGKQTEHVIRKILVGIIVKTGPEWKEKVIFRLAGKRDIEEQQKTSGKQAQNKQTITPNAKNEKSSVDTTSYKSFRVTSVPPLLSDGNSPQLQAQYSLMKDIEEYAQQQTPLMSTSSELKPSLKRQMELLQYKDAPLILDSWPIIMKYFFKQWKYAEEIEKSLRFLEEDELARNEEILRLVGSVFSTMLKKNRFKFMPESIMDYALYLKDYRYLPMRMATLLQKMKEYFPSWTNKSISYQCSKQFEMNIGIRQGTSGGNQSGDSGQQQQQQISSVSIQSVNQLGECKKHYEIAKQHAQRMWSLLARRTIDVERVMFHGIKAMKVGQLAVDQYMIILKNNPKDSNALRQFALLERDVYLNNEGAIEMLKGADAMEEQIEQRTLGSQLDNDDEGMNEGAGEQEDEWVDPSDQLDGGQGGKKNAKGDENWNMNDDTSKKKGSSDDQSGNSLKQGV</sequence>
<proteinExistence type="predicted"/>
<feature type="transmembrane region" description="Helical" evidence="2">
    <location>
        <begin position="78"/>
        <end position="95"/>
    </location>
</feature>
<keyword evidence="2" id="KW-0472">Membrane</keyword>
<dbReference type="Pfam" id="PF25474">
    <property type="entry name" value="TPR_TmcB"/>
    <property type="match status" value="1"/>
</dbReference>
<evidence type="ECO:0000313" key="5">
    <source>
        <dbReference type="Proteomes" id="UP000324800"/>
    </source>
</evidence>
<keyword evidence="2" id="KW-1133">Transmembrane helix</keyword>
<feature type="transmembrane region" description="Helical" evidence="2">
    <location>
        <begin position="48"/>
        <end position="66"/>
    </location>
</feature>
<feature type="compositionally biased region" description="Acidic residues" evidence="1">
    <location>
        <begin position="792"/>
        <end position="811"/>
    </location>
</feature>
<dbReference type="Proteomes" id="UP000324800">
    <property type="component" value="Unassembled WGS sequence"/>
</dbReference>
<feature type="region of interest" description="Disordered" evidence="1">
    <location>
        <begin position="446"/>
        <end position="476"/>
    </location>
</feature>
<feature type="region of interest" description="Disordered" evidence="1">
    <location>
        <begin position="787"/>
        <end position="857"/>
    </location>
</feature>
<feature type="region of interest" description="Disordered" evidence="1">
    <location>
        <begin position="657"/>
        <end position="676"/>
    </location>
</feature>
<evidence type="ECO:0000256" key="2">
    <source>
        <dbReference type="SAM" id="Phobius"/>
    </source>
</evidence>
<dbReference type="InterPro" id="IPR057352">
    <property type="entry name" value="TPR_TmcB/C"/>
</dbReference>
<feature type="transmembrane region" description="Helical" evidence="2">
    <location>
        <begin position="283"/>
        <end position="306"/>
    </location>
</feature>
<feature type="compositionally biased region" description="Low complexity" evidence="1">
    <location>
        <begin position="666"/>
        <end position="676"/>
    </location>
</feature>
<gene>
    <name evidence="4" type="ORF">EZS28_025667</name>
</gene>
<comment type="caution">
    <text evidence="4">The sequence shown here is derived from an EMBL/GenBank/DDBJ whole genome shotgun (WGS) entry which is preliminary data.</text>
</comment>
<reference evidence="4 5" key="1">
    <citation type="submission" date="2019-03" db="EMBL/GenBank/DDBJ databases">
        <title>Single cell metagenomics reveals metabolic interactions within the superorganism composed of flagellate Streblomastix strix and complex community of Bacteroidetes bacteria on its surface.</title>
        <authorList>
            <person name="Treitli S.C."/>
            <person name="Kolisko M."/>
            <person name="Husnik F."/>
            <person name="Keeling P."/>
            <person name="Hampl V."/>
        </authorList>
    </citation>
    <scope>NUCLEOTIDE SEQUENCE [LARGE SCALE GENOMIC DNA]</scope>
    <source>
        <strain evidence="4">ST1C</strain>
    </source>
</reference>
<feature type="transmembrane region" description="Helical" evidence="2">
    <location>
        <begin position="154"/>
        <end position="179"/>
    </location>
</feature>
<feature type="non-terminal residue" evidence="4">
    <location>
        <position position="857"/>
    </location>
</feature>